<dbReference type="PANTHER" id="PTHR12306:SF15">
    <property type="entry name" value="DNAATION FACTOR-RELATED PROTEIN 1, ISOFORM B-RELATED"/>
    <property type="match status" value="1"/>
</dbReference>
<dbReference type="Pfam" id="PF02017">
    <property type="entry name" value="CIDE-N"/>
    <property type="match status" value="1"/>
</dbReference>
<dbReference type="STRING" id="195883.A0A482WX49"/>
<keyword evidence="5" id="KW-1185">Reference proteome</keyword>
<dbReference type="SUPFAM" id="SSF54277">
    <property type="entry name" value="CAD &amp; PB1 domains"/>
    <property type="match status" value="1"/>
</dbReference>
<evidence type="ECO:0000259" key="3">
    <source>
        <dbReference type="PROSITE" id="PS51135"/>
    </source>
</evidence>
<dbReference type="InterPro" id="IPR003508">
    <property type="entry name" value="CIDE-N_dom"/>
</dbReference>
<evidence type="ECO:0000313" key="4">
    <source>
        <dbReference type="EMBL" id="RZF37906.1"/>
    </source>
</evidence>
<dbReference type="SMART" id="SM00266">
    <property type="entry name" value="CAD"/>
    <property type="match status" value="1"/>
</dbReference>
<evidence type="ECO:0000313" key="5">
    <source>
        <dbReference type="Proteomes" id="UP000291343"/>
    </source>
</evidence>
<evidence type="ECO:0000256" key="2">
    <source>
        <dbReference type="PROSITE-ProRule" id="PRU00447"/>
    </source>
</evidence>
<dbReference type="Gene3D" id="3.10.20.10">
    <property type="match status" value="1"/>
</dbReference>
<dbReference type="GO" id="GO:0006915">
    <property type="term" value="P:apoptotic process"/>
    <property type="evidence" value="ECO:0007669"/>
    <property type="project" value="UniProtKB-UniRule"/>
</dbReference>
<comment type="caution">
    <text evidence="4">The sequence shown here is derived from an EMBL/GenBank/DDBJ whole genome shotgun (WGS) entry which is preliminary data.</text>
</comment>
<accession>A0A482WX49</accession>
<reference evidence="4 5" key="1">
    <citation type="journal article" date="2017" name="Gigascience">
        <title>Genome sequence of the small brown planthopper, Laodelphax striatellus.</title>
        <authorList>
            <person name="Zhu J."/>
            <person name="Jiang F."/>
            <person name="Wang X."/>
            <person name="Yang P."/>
            <person name="Bao Y."/>
            <person name="Zhao W."/>
            <person name="Wang W."/>
            <person name="Lu H."/>
            <person name="Wang Q."/>
            <person name="Cui N."/>
            <person name="Li J."/>
            <person name="Chen X."/>
            <person name="Luo L."/>
            <person name="Yu J."/>
            <person name="Kang L."/>
            <person name="Cui F."/>
        </authorList>
    </citation>
    <scope>NUCLEOTIDE SEQUENCE [LARGE SCALE GENOMIC DNA]</scope>
    <source>
        <strain evidence="4">Lst14</strain>
    </source>
</reference>
<dbReference type="EMBL" id="QKKF02022863">
    <property type="protein sequence ID" value="RZF37906.1"/>
    <property type="molecule type" value="Genomic_DNA"/>
</dbReference>
<name>A0A482WX49_LAOST</name>
<dbReference type="SMR" id="A0A482WX49"/>
<feature type="domain" description="CIDE-N" evidence="3">
    <location>
        <begin position="9"/>
        <end position="85"/>
    </location>
</feature>
<dbReference type="AlphaFoldDB" id="A0A482WX49"/>
<organism evidence="4 5">
    <name type="scientific">Laodelphax striatellus</name>
    <name type="common">Small brown planthopper</name>
    <name type="synonym">Delphax striatella</name>
    <dbReference type="NCBI Taxonomy" id="195883"/>
    <lineage>
        <taxon>Eukaryota</taxon>
        <taxon>Metazoa</taxon>
        <taxon>Ecdysozoa</taxon>
        <taxon>Arthropoda</taxon>
        <taxon>Hexapoda</taxon>
        <taxon>Insecta</taxon>
        <taxon>Pterygota</taxon>
        <taxon>Neoptera</taxon>
        <taxon>Paraneoptera</taxon>
        <taxon>Hemiptera</taxon>
        <taxon>Auchenorrhyncha</taxon>
        <taxon>Fulgoroidea</taxon>
        <taxon>Delphacidae</taxon>
        <taxon>Criomorphinae</taxon>
        <taxon>Laodelphax</taxon>
    </lineage>
</organism>
<dbReference type="PROSITE" id="PS51135">
    <property type="entry name" value="CIDE_N"/>
    <property type="match status" value="1"/>
</dbReference>
<gene>
    <name evidence="4" type="ORF">LSTR_LSTR005406</name>
</gene>
<dbReference type="FunCoup" id="A0A482WX49">
    <property type="interactions" value="34"/>
</dbReference>
<proteinExistence type="predicted"/>
<dbReference type="GO" id="GO:0042981">
    <property type="term" value="P:regulation of apoptotic process"/>
    <property type="evidence" value="ECO:0007669"/>
    <property type="project" value="TreeGrafter"/>
</dbReference>
<dbReference type="PANTHER" id="PTHR12306">
    <property type="entry name" value="CELL DEATH ACTIVATOR CIDE"/>
    <property type="match status" value="1"/>
</dbReference>
<sequence>MDKGDGCTESIPFKVVDCSRERKFGVVASSLQDFVDKACEKLNITGPVKVVLEIDGTEVDEEDYFSTLECNTCLMVLADSEKWVQQGRHLRISGDAVDGGGRRLGGLLSRIQNDVTQVSMLGGTELELLSDMDPDSLTDIIPDKSFLDQLKEASGRFLCDKRQAQEALDLLKLYHTATVMQEDIAKKNRITQ</sequence>
<keyword evidence="1 2" id="KW-0053">Apoptosis</keyword>
<protein>
    <recommendedName>
        <fullName evidence="3">CIDE-N domain-containing protein</fullName>
    </recommendedName>
</protein>
<dbReference type="CDD" id="cd01615">
    <property type="entry name" value="CIDE_N"/>
    <property type="match status" value="1"/>
</dbReference>
<dbReference type="Proteomes" id="UP000291343">
    <property type="component" value="Unassembled WGS sequence"/>
</dbReference>
<evidence type="ECO:0000256" key="1">
    <source>
        <dbReference type="ARBA" id="ARBA00022703"/>
    </source>
</evidence>
<dbReference type="OrthoDB" id="6475906at2759"/>
<dbReference type="InParanoid" id="A0A482WX49"/>